<dbReference type="GO" id="GO:0000981">
    <property type="term" value="F:DNA-binding transcription factor activity, RNA polymerase II-specific"/>
    <property type="evidence" value="ECO:0007669"/>
    <property type="project" value="TreeGrafter"/>
</dbReference>
<dbReference type="GO" id="GO:0007423">
    <property type="term" value="P:sensory organ development"/>
    <property type="evidence" value="ECO:0007669"/>
    <property type="project" value="TreeGrafter"/>
</dbReference>
<dbReference type="InterPro" id="IPR050359">
    <property type="entry name" value="bHLH_transcription_factors"/>
</dbReference>
<reference evidence="3" key="1">
    <citation type="submission" date="2022-12" db="EMBL/GenBank/DDBJ databases">
        <title>Genome assemblies of Blomia tropicalis.</title>
        <authorList>
            <person name="Cui Y."/>
        </authorList>
    </citation>
    <scope>NUCLEOTIDE SEQUENCE</scope>
    <source>
        <tissue evidence="3">Adult mites</tissue>
    </source>
</reference>
<gene>
    <name evidence="3" type="ORF">RDWZM_004668</name>
</gene>
<dbReference type="EMBL" id="JAPWDV010000002">
    <property type="protein sequence ID" value="KAJ6218856.1"/>
    <property type="molecule type" value="Genomic_DNA"/>
</dbReference>
<dbReference type="SUPFAM" id="SSF47459">
    <property type="entry name" value="HLH, helix-loop-helix DNA-binding domain"/>
    <property type="match status" value="1"/>
</dbReference>
<dbReference type="OMA" id="PKRCKAN"/>
<dbReference type="GO" id="GO:0045944">
    <property type="term" value="P:positive regulation of transcription by RNA polymerase II"/>
    <property type="evidence" value="ECO:0007669"/>
    <property type="project" value="TreeGrafter"/>
</dbReference>
<dbReference type="GO" id="GO:0070888">
    <property type="term" value="F:E-box binding"/>
    <property type="evidence" value="ECO:0007669"/>
    <property type="project" value="TreeGrafter"/>
</dbReference>
<evidence type="ECO:0000259" key="2">
    <source>
        <dbReference type="PROSITE" id="PS50888"/>
    </source>
</evidence>
<dbReference type="InterPro" id="IPR011598">
    <property type="entry name" value="bHLH_dom"/>
</dbReference>
<feature type="region of interest" description="Disordered" evidence="1">
    <location>
        <begin position="1"/>
        <end position="21"/>
    </location>
</feature>
<dbReference type="Pfam" id="PF00010">
    <property type="entry name" value="HLH"/>
    <property type="match status" value="1"/>
</dbReference>
<name>A0A9Q0RLM0_BLOTA</name>
<dbReference type="PROSITE" id="PS50888">
    <property type="entry name" value="BHLH"/>
    <property type="match status" value="1"/>
</dbReference>
<dbReference type="AlphaFoldDB" id="A0A9Q0RLM0"/>
<proteinExistence type="predicted"/>
<organism evidence="3 4">
    <name type="scientific">Blomia tropicalis</name>
    <name type="common">Mite</name>
    <dbReference type="NCBI Taxonomy" id="40697"/>
    <lineage>
        <taxon>Eukaryota</taxon>
        <taxon>Metazoa</taxon>
        <taxon>Ecdysozoa</taxon>
        <taxon>Arthropoda</taxon>
        <taxon>Chelicerata</taxon>
        <taxon>Arachnida</taxon>
        <taxon>Acari</taxon>
        <taxon>Acariformes</taxon>
        <taxon>Sarcoptiformes</taxon>
        <taxon>Astigmata</taxon>
        <taxon>Glycyphagoidea</taxon>
        <taxon>Echimyopodidae</taxon>
        <taxon>Blomia</taxon>
    </lineage>
</organism>
<dbReference type="SMART" id="SM00353">
    <property type="entry name" value="HLH"/>
    <property type="match status" value="1"/>
</dbReference>
<evidence type="ECO:0000313" key="3">
    <source>
        <dbReference type="EMBL" id="KAJ6218856.1"/>
    </source>
</evidence>
<dbReference type="Gene3D" id="4.10.280.10">
    <property type="entry name" value="Helix-loop-helix DNA-binding domain"/>
    <property type="match status" value="1"/>
</dbReference>
<protein>
    <recommendedName>
        <fullName evidence="2">BHLH domain-containing protein</fullName>
    </recommendedName>
</protein>
<dbReference type="GO" id="GO:0061564">
    <property type="term" value="P:axon development"/>
    <property type="evidence" value="ECO:0007669"/>
    <property type="project" value="TreeGrafter"/>
</dbReference>
<accession>A0A9Q0RLM0</accession>
<dbReference type="GO" id="GO:0005634">
    <property type="term" value="C:nucleus"/>
    <property type="evidence" value="ECO:0007669"/>
    <property type="project" value="TreeGrafter"/>
</dbReference>
<dbReference type="GO" id="GO:0046983">
    <property type="term" value="F:protein dimerization activity"/>
    <property type="evidence" value="ECO:0007669"/>
    <property type="project" value="InterPro"/>
</dbReference>
<dbReference type="Proteomes" id="UP001142055">
    <property type="component" value="Chromosome 2"/>
</dbReference>
<dbReference type="PANTHER" id="PTHR19290">
    <property type="entry name" value="BASIC HELIX-LOOP-HELIX PROTEIN NEUROGENIN-RELATED"/>
    <property type="match status" value="1"/>
</dbReference>
<sequence>MSPKGNQSANPKRNKANARERNRMHGLNHALDELRRHIPLSSWNLNSSFPIINYHHTMMMTTTTTTSSSYRTNHHHHQTKLSKIETLRLARNYLILLTEIVHYHQCYNRLLTGQILAYGLGQQSLNQLATLLNIDGSIRSLSEPCRQVQAIFAKYSII</sequence>
<dbReference type="PANTHER" id="PTHR19290:SF134">
    <property type="entry name" value="NEUROGENIC DIFFERENTIATION FACTOR 1"/>
    <property type="match status" value="1"/>
</dbReference>
<dbReference type="InterPro" id="IPR036638">
    <property type="entry name" value="HLH_DNA-bd_sf"/>
</dbReference>
<feature type="domain" description="BHLH" evidence="2">
    <location>
        <begin position="11"/>
        <end position="97"/>
    </location>
</feature>
<comment type="caution">
    <text evidence="3">The sequence shown here is derived from an EMBL/GenBank/DDBJ whole genome shotgun (WGS) entry which is preliminary data.</text>
</comment>
<evidence type="ECO:0000313" key="4">
    <source>
        <dbReference type="Proteomes" id="UP001142055"/>
    </source>
</evidence>
<evidence type="ECO:0000256" key="1">
    <source>
        <dbReference type="SAM" id="MobiDB-lite"/>
    </source>
</evidence>
<keyword evidence="4" id="KW-1185">Reference proteome</keyword>